<dbReference type="AlphaFoldDB" id="A0AAE0CFX0"/>
<feature type="compositionally biased region" description="Basic and acidic residues" evidence="1">
    <location>
        <begin position="123"/>
        <end position="132"/>
    </location>
</feature>
<evidence type="ECO:0000256" key="1">
    <source>
        <dbReference type="SAM" id="MobiDB-lite"/>
    </source>
</evidence>
<sequence>MGDDDGGDSAGLSWVLQFDTTVYGSTVPLSVCAEACAKRGVCVAFSHRGVPGDDTCVFYKAIPSGVACDDRLCHMCYVNSMALDSSSVLARNFKRESPFDSRGFVSHCVAVRSDDDDDDDGEDGKGAKRRDDGSSASEILAYTWNSTRDVVGKLTSRAVARMHERVTRAMSVIQRHYAKTT</sequence>
<feature type="region of interest" description="Disordered" evidence="1">
    <location>
        <begin position="113"/>
        <end position="132"/>
    </location>
</feature>
<comment type="caution">
    <text evidence="2">The sequence shown here is derived from an EMBL/GenBank/DDBJ whole genome shotgun (WGS) entry which is preliminary data.</text>
</comment>
<evidence type="ECO:0000313" key="2">
    <source>
        <dbReference type="EMBL" id="KAK3253400.1"/>
    </source>
</evidence>
<name>A0AAE0CFX0_9CHLO</name>
<dbReference type="Proteomes" id="UP001190700">
    <property type="component" value="Unassembled WGS sequence"/>
</dbReference>
<evidence type="ECO:0000313" key="3">
    <source>
        <dbReference type="Proteomes" id="UP001190700"/>
    </source>
</evidence>
<accession>A0AAE0CFX0</accession>
<proteinExistence type="predicted"/>
<protein>
    <submittedName>
        <fullName evidence="2">Uncharacterized protein</fullName>
    </submittedName>
</protein>
<keyword evidence="3" id="KW-1185">Reference proteome</keyword>
<gene>
    <name evidence="2" type="ORF">CYMTET_37399</name>
</gene>
<organism evidence="2 3">
    <name type="scientific">Cymbomonas tetramitiformis</name>
    <dbReference type="NCBI Taxonomy" id="36881"/>
    <lineage>
        <taxon>Eukaryota</taxon>
        <taxon>Viridiplantae</taxon>
        <taxon>Chlorophyta</taxon>
        <taxon>Pyramimonadophyceae</taxon>
        <taxon>Pyramimonadales</taxon>
        <taxon>Pyramimonadaceae</taxon>
        <taxon>Cymbomonas</taxon>
    </lineage>
</organism>
<reference evidence="2 3" key="1">
    <citation type="journal article" date="2015" name="Genome Biol. Evol.">
        <title>Comparative Genomics of a Bacterivorous Green Alga Reveals Evolutionary Causalities and Consequences of Phago-Mixotrophic Mode of Nutrition.</title>
        <authorList>
            <person name="Burns J.A."/>
            <person name="Paasch A."/>
            <person name="Narechania A."/>
            <person name="Kim E."/>
        </authorList>
    </citation>
    <scope>NUCLEOTIDE SEQUENCE [LARGE SCALE GENOMIC DNA]</scope>
    <source>
        <strain evidence="2 3">PLY_AMNH</strain>
    </source>
</reference>
<dbReference type="EMBL" id="LGRX02024847">
    <property type="protein sequence ID" value="KAK3253400.1"/>
    <property type="molecule type" value="Genomic_DNA"/>
</dbReference>